<proteinExistence type="predicted"/>
<gene>
    <name evidence="1" type="ORF">CLV78_102317</name>
</gene>
<sequence>MAALSRQPFLRLWSISPPDASSSCALPTADTDGTELPHEDLARLAALSPHLLSDVGFRRDPCRSTTFHTVWERQGRRIAVCATTGEVSPLS</sequence>
<dbReference type="EMBL" id="PVTD01000002">
    <property type="protein sequence ID" value="PRY25140.1"/>
    <property type="molecule type" value="Genomic_DNA"/>
</dbReference>
<dbReference type="Proteomes" id="UP000239480">
    <property type="component" value="Unassembled WGS sequence"/>
</dbReference>
<organism evidence="1 2">
    <name type="scientific">Aliiruegeria haliotis</name>
    <dbReference type="NCBI Taxonomy" id="1280846"/>
    <lineage>
        <taxon>Bacteria</taxon>
        <taxon>Pseudomonadati</taxon>
        <taxon>Pseudomonadota</taxon>
        <taxon>Alphaproteobacteria</taxon>
        <taxon>Rhodobacterales</taxon>
        <taxon>Roseobacteraceae</taxon>
        <taxon>Aliiruegeria</taxon>
    </lineage>
</organism>
<keyword evidence="2" id="KW-1185">Reference proteome</keyword>
<evidence type="ECO:0000313" key="1">
    <source>
        <dbReference type="EMBL" id="PRY25140.1"/>
    </source>
</evidence>
<name>A0A2T0RVG6_9RHOB</name>
<reference evidence="1 2" key="1">
    <citation type="submission" date="2018-03" db="EMBL/GenBank/DDBJ databases">
        <title>Genomic Encyclopedia of Archaeal and Bacterial Type Strains, Phase II (KMG-II): from individual species to whole genera.</title>
        <authorList>
            <person name="Goeker M."/>
        </authorList>
    </citation>
    <scope>NUCLEOTIDE SEQUENCE [LARGE SCALE GENOMIC DNA]</scope>
    <source>
        <strain evidence="1 2">DSM 29328</strain>
    </source>
</reference>
<protein>
    <submittedName>
        <fullName evidence="1">Uncharacterized protein</fullName>
    </submittedName>
</protein>
<dbReference type="AlphaFoldDB" id="A0A2T0RVG6"/>
<accession>A0A2T0RVG6</accession>
<evidence type="ECO:0000313" key="2">
    <source>
        <dbReference type="Proteomes" id="UP000239480"/>
    </source>
</evidence>
<comment type="caution">
    <text evidence="1">The sequence shown here is derived from an EMBL/GenBank/DDBJ whole genome shotgun (WGS) entry which is preliminary data.</text>
</comment>